<dbReference type="OrthoDB" id="440553at2759"/>
<dbReference type="GO" id="GO:0005886">
    <property type="term" value="C:plasma membrane"/>
    <property type="evidence" value="ECO:0007669"/>
    <property type="project" value="UniProtKB-ARBA"/>
</dbReference>
<keyword evidence="2" id="KW-0813">Transport</keyword>
<feature type="transmembrane region" description="Helical" evidence="8">
    <location>
        <begin position="461"/>
        <end position="479"/>
    </location>
</feature>
<organism evidence="11">
    <name type="scientific">Grosmannia clavigera (strain kw1407 / UAMH 11150)</name>
    <name type="common">Blue stain fungus</name>
    <name type="synonym">Graphiocladiella clavigera</name>
    <dbReference type="NCBI Taxonomy" id="655863"/>
    <lineage>
        <taxon>Eukaryota</taxon>
        <taxon>Fungi</taxon>
        <taxon>Dikarya</taxon>
        <taxon>Ascomycota</taxon>
        <taxon>Pezizomycotina</taxon>
        <taxon>Sordariomycetes</taxon>
        <taxon>Sordariomycetidae</taxon>
        <taxon>Ophiostomatales</taxon>
        <taxon>Ophiostomataceae</taxon>
        <taxon>Leptographium</taxon>
    </lineage>
</organism>
<comment type="subcellular location">
    <subcellularLocation>
        <location evidence="1">Membrane</location>
        <topology evidence="1">Multi-pass membrane protein</topology>
    </subcellularLocation>
</comment>
<feature type="transmembrane region" description="Helical" evidence="8">
    <location>
        <begin position="518"/>
        <end position="540"/>
    </location>
</feature>
<evidence type="ECO:0000256" key="1">
    <source>
        <dbReference type="ARBA" id="ARBA00004141"/>
    </source>
</evidence>
<feature type="transmembrane region" description="Helical" evidence="8">
    <location>
        <begin position="257"/>
        <end position="276"/>
    </location>
</feature>
<keyword evidence="4 8" id="KW-1133">Transmembrane helix</keyword>
<dbReference type="GeneID" id="25979029"/>
<dbReference type="Pfam" id="PF07690">
    <property type="entry name" value="MFS_1"/>
    <property type="match status" value="1"/>
</dbReference>
<feature type="transmembrane region" description="Helical" evidence="8">
    <location>
        <begin position="367"/>
        <end position="392"/>
    </location>
</feature>
<dbReference type="InterPro" id="IPR020846">
    <property type="entry name" value="MFS_dom"/>
</dbReference>
<feature type="compositionally biased region" description="Basic and acidic residues" evidence="7">
    <location>
        <begin position="44"/>
        <end position="53"/>
    </location>
</feature>
<evidence type="ECO:0000256" key="3">
    <source>
        <dbReference type="ARBA" id="ARBA00022692"/>
    </source>
</evidence>
<evidence type="ECO:0000256" key="6">
    <source>
        <dbReference type="ARBA" id="ARBA00023180"/>
    </source>
</evidence>
<evidence type="ECO:0000256" key="4">
    <source>
        <dbReference type="ARBA" id="ARBA00022989"/>
    </source>
</evidence>
<feature type="transmembrane region" description="Helical" evidence="8">
    <location>
        <begin position="288"/>
        <end position="307"/>
    </location>
</feature>
<feature type="domain" description="Major facilitator superfamily (MFS) profile" evidence="9">
    <location>
        <begin position="133"/>
        <end position="575"/>
    </location>
</feature>
<feature type="compositionally biased region" description="Polar residues" evidence="7">
    <location>
        <begin position="612"/>
        <end position="623"/>
    </location>
</feature>
<dbReference type="InterPro" id="IPR036259">
    <property type="entry name" value="MFS_trans_sf"/>
</dbReference>
<sequence>MHAHESSAQKSVNPDVAVANTRPAKLGGEPALDTDSAAANAVQSHEEEREEAAGRFSSSDSDSDDSDDVDGLGVSAHTISASGAAAAAATTATFAAPGETGPPPDNVNDLERLARVNSGPVYSVFTSRQKLFIVSVVTMTSFVSPMTANIYFPALNPIAASLGVSVSLINLTLTTYMIFQGIAPTVFGDFGDMAGRRPAFIIALVIYFFANIGLALQDSYAVLMVLRMIQSGGSSGTLALSYAVVADMAVSSERGKYMAYVGAGVNVGPALSPVLGGLLSEYLGWRSIFWFCCILSACLLLVYVPFVPETSRNVVGNGSVRPRWLNRTLLDIVRQHRHPSDLPPPPRNKLRFPNPLRTLRVVLEKDIFLILIFAAMLYVVFMICVATLSTIFADLYGLDNLQIGLCYLPYGVGCCISAIAQGHVLDWNYRRVARNIGFTIDHKRGDDLSDFPIELARIQPMLPLMVLGIFAVIAYGWVLDFRQPLAAPLVILFLIGLGITGSFGILNTLVVDLYPQAPATAVAGVNLVRCLCGAGVMAFIETMLVRLGRGWTFTLWALLCLAMSPILWLIYRRGPQWRKERRLRLEKKAAEQKDLARRQKDRAPGTVMEVEPQTSVATHISEK</sequence>
<keyword evidence="3 8" id="KW-0812">Transmembrane</keyword>
<feature type="transmembrane region" description="Helical" evidence="8">
    <location>
        <begin position="552"/>
        <end position="571"/>
    </location>
</feature>
<feature type="transmembrane region" description="Helical" evidence="8">
    <location>
        <begin position="158"/>
        <end position="179"/>
    </location>
</feature>
<dbReference type="STRING" id="655863.F0XSP4"/>
<dbReference type="InParanoid" id="F0XSP4"/>
<feature type="transmembrane region" description="Helical" evidence="8">
    <location>
        <begin position="407"/>
        <end position="425"/>
    </location>
</feature>
<feature type="transmembrane region" description="Helical" evidence="8">
    <location>
        <begin position="199"/>
        <end position="216"/>
    </location>
</feature>
<feature type="transmembrane region" description="Helical" evidence="8">
    <location>
        <begin position="485"/>
        <end position="506"/>
    </location>
</feature>
<dbReference type="GO" id="GO:0015137">
    <property type="term" value="F:citrate transmembrane transporter activity"/>
    <property type="evidence" value="ECO:0007669"/>
    <property type="project" value="UniProtKB-ARBA"/>
</dbReference>
<name>F0XSP4_GROCL</name>
<dbReference type="FunFam" id="1.20.1250.20:FF:000172">
    <property type="entry name" value="MFS multidrug resistance transporter"/>
    <property type="match status" value="1"/>
</dbReference>
<dbReference type="PRINTS" id="PR01035">
    <property type="entry name" value="TCRTETA"/>
</dbReference>
<dbReference type="HOGENOM" id="CLU_008455_8_4_1"/>
<evidence type="ECO:0000313" key="11">
    <source>
        <dbReference type="Proteomes" id="UP000007796"/>
    </source>
</evidence>
<evidence type="ECO:0000256" key="5">
    <source>
        <dbReference type="ARBA" id="ARBA00023136"/>
    </source>
</evidence>
<keyword evidence="11" id="KW-1185">Reference proteome</keyword>
<dbReference type="EMBL" id="GL629997">
    <property type="protein sequence ID" value="EFW99259.1"/>
    <property type="molecule type" value="Genomic_DNA"/>
</dbReference>
<dbReference type="SUPFAM" id="SSF103473">
    <property type="entry name" value="MFS general substrate transporter"/>
    <property type="match status" value="1"/>
</dbReference>
<dbReference type="PANTHER" id="PTHR23502:SF51">
    <property type="entry name" value="QUINIDINE RESISTANCE PROTEIN 1-RELATED"/>
    <property type="match status" value="1"/>
</dbReference>
<dbReference type="FunCoup" id="F0XSP4">
    <property type="interactions" value="36"/>
</dbReference>
<proteinExistence type="predicted"/>
<keyword evidence="5 8" id="KW-0472">Membrane</keyword>
<feature type="region of interest" description="Disordered" evidence="7">
    <location>
        <begin position="589"/>
        <end position="623"/>
    </location>
</feature>
<reference evidence="10 11" key="1">
    <citation type="journal article" date="2011" name="Proc. Natl. Acad. Sci. U.S.A.">
        <title>Genome and transcriptome analyses of the mountain pine beetle-fungal symbiont Grosmannia clavigera, a lodgepole pine pathogen.</title>
        <authorList>
            <person name="DiGuistini S."/>
            <person name="Wang Y."/>
            <person name="Liao N.Y."/>
            <person name="Taylor G."/>
            <person name="Tanguay P."/>
            <person name="Feau N."/>
            <person name="Henrissat B."/>
            <person name="Chan S.K."/>
            <person name="Hesse-Orce U."/>
            <person name="Alamouti S.M."/>
            <person name="Tsui C.K.M."/>
            <person name="Docking R.T."/>
            <person name="Levasseur A."/>
            <person name="Haridas S."/>
            <person name="Robertson G."/>
            <person name="Birol I."/>
            <person name="Holt R.A."/>
            <person name="Marra M.A."/>
            <person name="Hamelin R.C."/>
            <person name="Hirst M."/>
            <person name="Jones S.J.M."/>
            <person name="Bohlmann J."/>
            <person name="Breuil C."/>
        </authorList>
    </citation>
    <scope>NUCLEOTIDE SEQUENCE [LARGE SCALE GENOMIC DNA]</scope>
    <source>
        <strain evidence="11">kw1407 / UAMH 11150</strain>
    </source>
</reference>
<dbReference type="GO" id="GO:0140115">
    <property type="term" value="P:export across plasma membrane"/>
    <property type="evidence" value="ECO:0007669"/>
    <property type="project" value="UniProtKB-ARBA"/>
</dbReference>
<evidence type="ECO:0000259" key="9">
    <source>
        <dbReference type="PROSITE" id="PS50850"/>
    </source>
</evidence>
<feature type="compositionally biased region" description="Acidic residues" evidence="7">
    <location>
        <begin position="61"/>
        <end position="70"/>
    </location>
</feature>
<dbReference type="Proteomes" id="UP000007796">
    <property type="component" value="Unassembled WGS sequence"/>
</dbReference>
<protein>
    <submittedName>
        <fullName evidence="10">Major facilitator superfamily transporter</fullName>
    </submittedName>
</protein>
<dbReference type="RefSeq" id="XP_014168742.1">
    <property type="nucleotide sequence ID" value="XM_014313267.1"/>
</dbReference>
<evidence type="ECO:0000256" key="8">
    <source>
        <dbReference type="SAM" id="Phobius"/>
    </source>
</evidence>
<gene>
    <name evidence="10" type="ORF">CMQ_5680</name>
</gene>
<dbReference type="AlphaFoldDB" id="F0XSP4"/>
<dbReference type="FunFam" id="1.20.1720.10:FF:000009">
    <property type="entry name" value="MFS multidrug transporter"/>
    <property type="match status" value="1"/>
</dbReference>
<dbReference type="PANTHER" id="PTHR23502">
    <property type="entry name" value="MAJOR FACILITATOR SUPERFAMILY"/>
    <property type="match status" value="1"/>
</dbReference>
<feature type="region of interest" description="Disordered" evidence="7">
    <location>
        <begin position="1"/>
        <end position="74"/>
    </location>
</feature>
<dbReference type="Gene3D" id="1.20.1250.20">
    <property type="entry name" value="MFS general substrate transporter like domains"/>
    <property type="match status" value="1"/>
</dbReference>
<feature type="transmembrane region" description="Helical" evidence="8">
    <location>
        <begin position="222"/>
        <end position="245"/>
    </location>
</feature>
<evidence type="ECO:0000256" key="2">
    <source>
        <dbReference type="ARBA" id="ARBA00022448"/>
    </source>
</evidence>
<dbReference type="InterPro" id="IPR011701">
    <property type="entry name" value="MFS"/>
</dbReference>
<feature type="transmembrane region" description="Helical" evidence="8">
    <location>
        <begin position="131"/>
        <end position="152"/>
    </location>
</feature>
<accession>F0XSP4</accession>
<dbReference type="PROSITE" id="PS50850">
    <property type="entry name" value="MFS"/>
    <property type="match status" value="1"/>
</dbReference>
<feature type="compositionally biased region" description="Basic and acidic residues" evidence="7">
    <location>
        <begin position="589"/>
        <end position="603"/>
    </location>
</feature>
<dbReference type="CDD" id="cd17323">
    <property type="entry name" value="MFS_Tpo1_MDR_like"/>
    <property type="match status" value="1"/>
</dbReference>
<evidence type="ECO:0000256" key="7">
    <source>
        <dbReference type="SAM" id="MobiDB-lite"/>
    </source>
</evidence>
<dbReference type="eggNOG" id="KOG0255">
    <property type="taxonomic scope" value="Eukaryota"/>
</dbReference>
<keyword evidence="6" id="KW-0325">Glycoprotein</keyword>
<evidence type="ECO:0000313" key="10">
    <source>
        <dbReference type="EMBL" id="EFW99259.1"/>
    </source>
</evidence>
<dbReference type="InterPro" id="IPR001958">
    <property type="entry name" value="Tet-R_TetA/multi-R_MdtG-like"/>
</dbReference>